<evidence type="ECO:0000313" key="9">
    <source>
        <dbReference type="Proteomes" id="UP000622890"/>
    </source>
</evidence>
<evidence type="ECO:0000256" key="2">
    <source>
        <dbReference type="ARBA" id="ARBA00022723"/>
    </source>
</evidence>
<dbReference type="AlphaFoldDB" id="A0A934T001"/>
<feature type="chain" id="PRO_5038131319" evidence="6">
    <location>
        <begin position="27"/>
        <end position="160"/>
    </location>
</feature>
<evidence type="ECO:0000259" key="7">
    <source>
        <dbReference type="PROSITE" id="PS51007"/>
    </source>
</evidence>
<accession>A0A934T001</accession>
<name>A0A934T001_9BURK</name>
<feature type="signal peptide" evidence="6">
    <location>
        <begin position="1"/>
        <end position="26"/>
    </location>
</feature>
<evidence type="ECO:0000256" key="4">
    <source>
        <dbReference type="PROSITE-ProRule" id="PRU00433"/>
    </source>
</evidence>
<dbReference type="GO" id="GO:0020037">
    <property type="term" value="F:heme binding"/>
    <property type="evidence" value="ECO:0007669"/>
    <property type="project" value="InterPro"/>
</dbReference>
<evidence type="ECO:0000256" key="5">
    <source>
        <dbReference type="SAM" id="MobiDB-lite"/>
    </source>
</evidence>
<evidence type="ECO:0000256" key="6">
    <source>
        <dbReference type="SAM" id="SignalP"/>
    </source>
</evidence>
<feature type="domain" description="Cytochrome c" evidence="7">
    <location>
        <begin position="29"/>
        <end position="132"/>
    </location>
</feature>
<evidence type="ECO:0000256" key="3">
    <source>
        <dbReference type="ARBA" id="ARBA00023004"/>
    </source>
</evidence>
<keyword evidence="6" id="KW-0732">Signal</keyword>
<feature type="region of interest" description="Disordered" evidence="5">
    <location>
        <begin position="141"/>
        <end position="160"/>
    </location>
</feature>
<protein>
    <submittedName>
        <fullName evidence="8">Cytochrome C</fullName>
    </submittedName>
</protein>
<comment type="caution">
    <text evidence="8">The sequence shown here is derived from an EMBL/GenBank/DDBJ whole genome shotgun (WGS) entry which is preliminary data.</text>
</comment>
<gene>
    <name evidence="8" type="ORF">JJB74_27780</name>
</gene>
<proteinExistence type="predicted"/>
<reference evidence="8" key="1">
    <citation type="submission" date="2021-01" db="EMBL/GenBank/DDBJ databases">
        <title>Genome sequence of strain Noviherbaspirillum sp. DKR-6.</title>
        <authorList>
            <person name="Chaudhary D.K."/>
        </authorList>
    </citation>
    <scope>NUCLEOTIDE SEQUENCE</scope>
    <source>
        <strain evidence="8">DKR-6</strain>
    </source>
</reference>
<dbReference type="EMBL" id="JAEPBG010000021">
    <property type="protein sequence ID" value="MBK4738440.1"/>
    <property type="molecule type" value="Genomic_DNA"/>
</dbReference>
<keyword evidence="2 4" id="KW-0479">Metal-binding</keyword>
<dbReference type="Proteomes" id="UP000622890">
    <property type="component" value="Unassembled WGS sequence"/>
</dbReference>
<dbReference type="GO" id="GO:0046872">
    <property type="term" value="F:metal ion binding"/>
    <property type="evidence" value="ECO:0007669"/>
    <property type="project" value="UniProtKB-KW"/>
</dbReference>
<dbReference type="PROSITE" id="PS51007">
    <property type="entry name" value="CYTC"/>
    <property type="match status" value="1"/>
</dbReference>
<evidence type="ECO:0000256" key="1">
    <source>
        <dbReference type="ARBA" id="ARBA00022617"/>
    </source>
</evidence>
<dbReference type="SUPFAM" id="SSF46626">
    <property type="entry name" value="Cytochrome c"/>
    <property type="match status" value="1"/>
</dbReference>
<evidence type="ECO:0000313" key="8">
    <source>
        <dbReference type="EMBL" id="MBK4738440.1"/>
    </source>
</evidence>
<keyword evidence="1 4" id="KW-0349">Heme</keyword>
<dbReference type="GO" id="GO:0009055">
    <property type="term" value="F:electron transfer activity"/>
    <property type="evidence" value="ECO:0007669"/>
    <property type="project" value="InterPro"/>
</dbReference>
<keyword evidence="3 4" id="KW-0408">Iron</keyword>
<dbReference type="InterPro" id="IPR036909">
    <property type="entry name" value="Cyt_c-like_dom_sf"/>
</dbReference>
<organism evidence="8 9">
    <name type="scientific">Noviherbaspirillum pedocola</name>
    <dbReference type="NCBI Taxonomy" id="2801341"/>
    <lineage>
        <taxon>Bacteria</taxon>
        <taxon>Pseudomonadati</taxon>
        <taxon>Pseudomonadota</taxon>
        <taxon>Betaproteobacteria</taxon>
        <taxon>Burkholderiales</taxon>
        <taxon>Oxalobacteraceae</taxon>
        <taxon>Noviherbaspirillum</taxon>
    </lineage>
</organism>
<dbReference type="InterPro" id="IPR009056">
    <property type="entry name" value="Cyt_c-like_dom"/>
</dbReference>
<sequence>MRTRMRTNRAAALAALLSMLCLDAGAAGGSIERGRYLAKIGGCNDCHTPGYGLSGGQVPEAQWLVGDQIGWNGPWGTTYPSNLRLYFQKVSESEWLKAAREKQLRPPMPWFALRDMSDEDLVSLHRFIRTLGPAGEPAPAYLPPGVEPQGPAIRFPQPPS</sequence>
<dbReference type="Gene3D" id="1.10.760.10">
    <property type="entry name" value="Cytochrome c-like domain"/>
    <property type="match status" value="1"/>
</dbReference>
<keyword evidence="9" id="KW-1185">Reference proteome</keyword>